<dbReference type="InterPro" id="IPR036396">
    <property type="entry name" value="Cyt_P450_sf"/>
</dbReference>
<comment type="caution">
    <text evidence="7">The sequence shown here is derived from an EMBL/GenBank/DDBJ whole genome shotgun (WGS) entry which is preliminary data.</text>
</comment>
<evidence type="ECO:0000256" key="2">
    <source>
        <dbReference type="ARBA" id="ARBA00010617"/>
    </source>
</evidence>
<organism evidence="7 8">
    <name type="scientific">Akanthomyces lecanii RCEF 1005</name>
    <dbReference type="NCBI Taxonomy" id="1081108"/>
    <lineage>
        <taxon>Eukaryota</taxon>
        <taxon>Fungi</taxon>
        <taxon>Dikarya</taxon>
        <taxon>Ascomycota</taxon>
        <taxon>Pezizomycotina</taxon>
        <taxon>Sordariomycetes</taxon>
        <taxon>Hypocreomycetidae</taxon>
        <taxon>Hypocreales</taxon>
        <taxon>Cordycipitaceae</taxon>
        <taxon>Akanthomyces</taxon>
        <taxon>Cordyceps confragosa</taxon>
    </lineage>
</organism>
<accession>A0A168FS72</accession>
<feature type="region of interest" description="Disordered" evidence="6">
    <location>
        <begin position="190"/>
        <end position="219"/>
    </location>
</feature>
<protein>
    <submittedName>
        <fullName evidence="7">Cytochrome P450 monooxygenase</fullName>
    </submittedName>
</protein>
<dbReference type="PANTHER" id="PTHR24305:SF210">
    <property type="entry name" value="CYTOCHROME P450 MONOOXYGENASE ASQL-RELATED"/>
    <property type="match status" value="1"/>
</dbReference>
<dbReference type="GO" id="GO:0020037">
    <property type="term" value="F:heme binding"/>
    <property type="evidence" value="ECO:0007669"/>
    <property type="project" value="InterPro"/>
</dbReference>
<evidence type="ECO:0000256" key="3">
    <source>
        <dbReference type="ARBA" id="ARBA00022617"/>
    </source>
</evidence>
<dbReference type="AlphaFoldDB" id="A0A168FS72"/>
<dbReference type="InterPro" id="IPR050121">
    <property type="entry name" value="Cytochrome_P450_monoxygenase"/>
</dbReference>
<comment type="cofactor">
    <cofactor evidence="1">
        <name>heme</name>
        <dbReference type="ChEBI" id="CHEBI:30413"/>
    </cofactor>
</comment>
<evidence type="ECO:0000256" key="1">
    <source>
        <dbReference type="ARBA" id="ARBA00001971"/>
    </source>
</evidence>
<evidence type="ECO:0000313" key="8">
    <source>
        <dbReference type="Proteomes" id="UP000076881"/>
    </source>
</evidence>
<proteinExistence type="inferred from homology"/>
<dbReference type="Pfam" id="PF00067">
    <property type="entry name" value="p450"/>
    <property type="match status" value="1"/>
</dbReference>
<dbReference type="GO" id="GO:0004497">
    <property type="term" value="F:monooxygenase activity"/>
    <property type="evidence" value="ECO:0007669"/>
    <property type="project" value="UniProtKB-KW"/>
</dbReference>
<dbReference type="SUPFAM" id="SSF48264">
    <property type="entry name" value="Cytochrome P450"/>
    <property type="match status" value="1"/>
</dbReference>
<evidence type="ECO:0000313" key="7">
    <source>
        <dbReference type="EMBL" id="OAA75555.1"/>
    </source>
</evidence>
<keyword evidence="5" id="KW-0408">Iron</keyword>
<keyword evidence="8" id="KW-1185">Reference proteome</keyword>
<dbReference type="GO" id="GO:0005506">
    <property type="term" value="F:iron ion binding"/>
    <property type="evidence" value="ECO:0007669"/>
    <property type="project" value="InterPro"/>
</dbReference>
<evidence type="ECO:0000256" key="5">
    <source>
        <dbReference type="ARBA" id="ARBA00023004"/>
    </source>
</evidence>
<name>A0A168FS72_CORDF</name>
<dbReference type="PRINTS" id="PR00385">
    <property type="entry name" value="P450"/>
</dbReference>
<keyword evidence="7" id="KW-0503">Monooxygenase</keyword>
<dbReference type="PANTHER" id="PTHR24305">
    <property type="entry name" value="CYTOCHROME P450"/>
    <property type="match status" value="1"/>
</dbReference>
<evidence type="ECO:0000256" key="6">
    <source>
        <dbReference type="SAM" id="MobiDB-lite"/>
    </source>
</evidence>
<comment type="similarity">
    <text evidence="2">Belongs to the cytochrome P450 family.</text>
</comment>
<dbReference type="EMBL" id="AZHF01000005">
    <property type="protein sequence ID" value="OAA75555.1"/>
    <property type="molecule type" value="Genomic_DNA"/>
</dbReference>
<sequence>MYGDVVRVAPDELSFRTAQAWDDIYGFSANFPKDPRFFNAAKSGASNVGVCPTNEAHRRQRRVLGGGFSDMALKHQEPLLSQHVNVLIQKMHEKARAKSRVDVVEWFNYTTFDFMAEYVYGESLSCLEDARYHPFLGMKFVAVKAWTVISMSKYVPSMAWPIKAAAWYLYRDLLRNREADARFSDSKITERMGRDGDSSSKDYISHVRSGQSPKGSLSEDEIRANASFLMIAGSETTATALSGCTFLLLSKPSTYQELASQIHLRYQRSSDITFSSMADFPYLDAVLREALRMYPPTPLGMPRVVPEGGATIAGNFMPGKIGAHKNYCRRCSTLCLL</sequence>
<dbReference type="Gene3D" id="1.10.630.10">
    <property type="entry name" value="Cytochrome P450"/>
    <property type="match status" value="1"/>
</dbReference>
<dbReference type="STRING" id="1081108.A0A168FS72"/>
<feature type="compositionally biased region" description="Basic and acidic residues" evidence="6">
    <location>
        <begin position="190"/>
        <end position="205"/>
    </location>
</feature>
<evidence type="ECO:0000256" key="4">
    <source>
        <dbReference type="ARBA" id="ARBA00022723"/>
    </source>
</evidence>
<dbReference type="Proteomes" id="UP000076881">
    <property type="component" value="Unassembled WGS sequence"/>
</dbReference>
<dbReference type="GO" id="GO:0016705">
    <property type="term" value="F:oxidoreductase activity, acting on paired donors, with incorporation or reduction of molecular oxygen"/>
    <property type="evidence" value="ECO:0007669"/>
    <property type="project" value="InterPro"/>
</dbReference>
<dbReference type="OrthoDB" id="5119769at2759"/>
<reference evidence="7 8" key="1">
    <citation type="journal article" date="2016" name="Genome Biol. Evol.">
        <title>Divergent and convergent evolution of fungal pathogenicity.</title>
        <authorList>
            <person name="Shang Y."/>
            <person name="Xiao G."/>
            <person name="Zheng P."/>
            <person name="Cen K."/>
            <person name="Zhan S."/>
            <person name="Wang C."/>
        </authorList>
    </citation>
    <scope>NUCLEOTIDE SEQUENCE [LARGE SCALE GENOMIC DNA]</scope>
    <source>
        <strain evidence="7 8">RCEF 1005</strain>
    </source>
</reference>
<dbReference type="InterPro" id="IPR001128">
    <property type="entry name" value="Cyt_P450"/>
</dbReference>
<keyword evidence="7" id="KW-0560">Oxidoreductase</keyword>
<keyword evidence="4" id="KW-0479">Metal-binding</keyword>
<keyword evidence="3" id="KW-0349">Heme</keyword>
<gene>
    <name evidence="7" type="ORF">LEL_07543</name>
</gene>